<name>A0A101LXD3_PICGL</name>
<evidence type="ECO:0000256" key="1">
    <source>
        <dbReference type="SAM" id="MobiDB-lite"/>
    </source>
</evidence>
<geneLocation type="mitochondrion" evidence="2"/>
<proteinExistence type="predicted"/>
<protein>
    <submittedName>
        <fullName evidence="2">Uncharacterized protein</fullName>
    </submittedName>
</protein>
<dbReference type="AlphaFoldDB" id="A0A101LXD3"/>
<comment type="caution">
    <text evidence="2">The sequence shown here is derived from an EMBL/GenBank/DDBJ whole genome shotgun (WGS) entry which is preliminary data.</text>
</comment>
<evidence type="ECO:0000313" key="2">
    <source>
        <dbReference type="EMBL" id="KUM47099.1"/>
    </source>
</evidence>
<feature type="region of interest" description="Disordered" evidence="1">
    <location>
        <begin position="40"/>
        <end position="61"/>
    </location>
</feature>
<reference evidence="2" key="1">
    <citation type="journal article" date="2015" name="Genome Biol. Evol.">
        <title>Organellar Genomes of White Spruce (Picea glauca): Assembly and Annotation.</title>
        <authorList>
            <person name="Jackman S.D."/>
            <person name="Warren R.L."/>
            <person name="Gibb E.A."/>
            <person name="Vandervalk B.P."/>
            <person name="Mohamadi H."/>
            <person name="Chu J."/>
            <person name="Raymond A."/>
            <person name="Pleasance S."/>
            <person name="Coope R."/>
            <person name="Wildung M.R."/>
            <person name="Ritland C.E."/>
            <person name="Bousquet J."/>
            <person name="Jones S.J."/>
            <person name="Bohlmann J."/>
            <person name="Birol I."/>
        </authorList>
    </citation>
    <scope>NUCLEOTIDE SEQUENCE [LARGE SCALE GENOMIC DNA]</scope>
    <source>
        <tissue evidence="2">Flushing bud</tissue>
    </source>
</reference>
<dbReference type="EMBL" id="LKAM01000008">
    <property type="protein sequence ID" value="KUM47099.1"/>
    <property type="molecule type" value="Genomic_DNA"/>
</dbReference>
<accession>A0A101LXD3</accession>
<sequence>MLNANEERSGDDELLLIIRTQVREIEREGRTLQGCKFRDQMSNSRLSRQKRRTSMMEIPTL</sequence>
<keyword evidence="2" id="KW-0496">Mitochondrion</keyword>
<organism evidence="2">
    <name type="scientific">Picea glauca</name>
    <name type="common">White spruce</name>
    <name type="synonym">Pinus glauca</name>
    <dbReference type="NCBI Taxonomy" id="3330"/>
    <lineage>
        <taxon>Eukaryota</taxon>
        <taxon>Viridiplantae</taxon>
        <taxon>Streptophyta</taxon>
        <taxon>Embryophyta</taxon>
        <taxon>Tracheophyta</taxon>
        <taxon>Spermatophyta</taxon>
        <taxon>Pinopsida</taxon>
        <taxon>Pinidae</taxon>
        <taxon>Conifers I</taxon>
        <taxon>Pinales</taxon>
        <taxon>Pinaceae</taxon>
        <taxon>Picea</taxon>
    </lineage>
</organism>
<gene>
    <name evidence="2" type="ORF">ABT39_MTgene6105</name>
</gene>